<evidence type="ECO:0000313" key="3">
    <source>
        <dbReference type="Proteomes" id="UP001206983"/>
    </source>
</evidence>
<keyword evidence="1" id="KW-0812">Transmembrane</keyword>
<proteinExistence type="predicted"/>
<gene>
    <name evidence="2" type="ORF">PV02_06670</name>
</gene>
<dbReference type="EMBL" id="JTEO01000004">
    <property type="protein sequence ID" value="MCQ6962778.1"/>
    <property type="molecule type" value="Genomic_DNA"/>
</dbReference>
<sequence>MKDIEYNSEGASCEACDCIGFEDLPADSSAQVRGPALEKFYYVLLGTSAGMAAPLAFIGLHALLDMQFDSSSVTALFITPAFVFAFALTVRYYGRNNQIDLCGSEN</sequence>
<feature type="transmembrane region" description="Helical" evidence="1">
    <location>
        <begin position="70"/>
        <end position="90"/>
    </location>
</feature>
<reference evidence="2 3" key="1">
    <citation type="journal article" date="2011" name="Appl. Environ. Microbiol.">
        <title>Methanogenic archaea isolated from Taiwan's Chelungpu fault.</title>
        <authorList>
            <person name="Wu S.Y."/>
            <person name="Lai M.C."/>
        </authorList>
    </citation>
    <scope>NUCLEOTIDE SEQUENCE [LARGE SCALE GENOMIC DNA]</scope>
    <source>
        <strain evidence="2 3">St545Mb</strain>
    </source>
</reference>
<dbReference type="AlphaFoldDB" id="A0AAE3HAY4"/>
<dbReference type="Proteomes" id="UP001206983">
    <property type="component" value="Unassembled WGS sequence"/>
</dbReference>
<evidence type="ECO:0000313" key="2">
    <source>
        <dbReference type="EMBL" id="MCQ6962778.1"/>
    </source>
</evidence>
<comment type="caution">
    <text evidence="2">The sequence shown here is derived from an EMBL/GenBank/DDBJ whole genome shotgun (WGS) entry which is preliminary data.</text>
</comment>
<feature type="transmembrane region" description="Helical" evidence="1">
    <location>
        <begin position="40"/>
        <end position="64"/>
    </location>
</feature>
<organism evidence="2 3">
    <name type="scientific">Methanolobus chelungpuianus</name>
    <dbReference type="NCBI Taxonomy" id="502115"/>
    <lineage>
        <taxon>Archaea</taxon>
        <taxon>Methanobacteriati</taxon>
        <taxon>Methanobacteriota</taxon>
        <taxon>Stenosarchaea group</taxon>
        <taxon>Methanomicrobia</taxon>
        <taxon>Methanosarcinales</taxon>
        <taxon>Methanosarcinaceae</taxon>
        <taxon>Methanolobus</taxon>
    </lineage>
</organism>
<keyword evidence="1" id="KW-0472">Membrane</keyword>
<evidence type="ECO:0000256" key="1">
    <source>
        <dbReference type="SAM" id="Phobius"/>
    </source>
</evidence>
<protein>
    <submittedName>
        <fullName evidence="2">Uncharacterized protein</fullName>
    </submittedName>
</protein>
<dbReference type="RefSeq" id="WP_256622616.1">
    <property type="nucleotide sequence ID" value="NZ_JTEO01000004.1"/>
</dbReference>
<keyword evidence="1" id="KW-1133">Transmembrane helix</keyword>
<keyword evidence="3" id="KW-1185">Reference proteome</keyword>
<name>A0AAE3HAY4_9EURY</name>
<accession>A0AAE3HAY4</accession>